<name>A0ACA9QCK1_9GLOM</name>
<accession>A0ACA9QCK1</accession>
<feature type="non-terminal residue" evidence="1">
    <location>
        <position position="1"/>
    </location>
</feature>
<protein>
    <submittedName>
        <fullName evidence="1">11315_t:CDS:1</fullName>
    </submittedName>
</protein>
<gene>
    <name evidence="1" type="ORF">DHETER_LOCUS13913</name>
</gene>
<comment type="caution">
    <text evidence="1">The sequence shown here is derived from an EMBL/GenBank/DDBJ whole genome shotgun (WGS) entry which is preliminary data.</text>
</comment>
<feature type="non-terminal residue" evidence="1">
    <location>
        <position position="66"/>
    </location>
</feature>
<evidence type="ECO:0000313" key="2">
    <source>
        <dbReference type="Proteomes" id="UP000789702"/>
    </source>
</evidence>
<proteinExistence type="predicted"/>
<evidence type="ECO:0000313" key="1">
    <source>
        <dbReference type="EMBL" id="CAG8738702.1"/>
    </source>
</evidence>
<sequence length="66" mass="6927">LKRRRNLDTSVDSVYMKPITNNASEGSNLALDSLNSASEGSNSALEASDSASETSDLALIPEVNSL</sequence>
<dbReference type="Proteomes" id="UP000789702">
    <property type="component" value="Unassembled WGS sequence"/>
</dbReference>
<dbReference type="EMBL" id="CAJVPU010040166">
    <property type="protein sequence ID" value="CAG8738702.1"/>
    <property type="molecule type" value="Genomic_DNA"/>
</dbReference>
<reference evidence="1" key="1">
    <citation type="submission" date="2021-06" db="EMBL/GenBank/DDBJ databases">
        <authorList>
            <person name="Kallberg Y."/>
            <person name="Tangrot J."/>
            <person name="Rosling A."/>
        </authorList>
    </citation>
    <scope>NUCLEOTIDE SEQUENCE</scope>
    <source>
        <strain evidence="1">IL203A</strain>
    </source>
</reference>
<organism evidence="1 2">
    <name type="scientific">Dentiscutata heterogama</name>
    <dbReference type="NCBI Taxonomy" id="1316150"/>
    <lineage>
        <taxon>Eukaryota</taxon>
        <taxon>Fungi</taxon>
        <taxon>Fungi incertae sedis</taxon>
        <taxon>Mucoromycota</taxon>
        <taxon>Glomeromycotina</taxon>
        <taxon>Glomeromycetes</taxon>
        <taxon>Diversisporales</taxon>
        <taxon>Gigasporaceae</taxon>
        <taxon>Dentiscutata</taxon>
    </lineage>
</organism>
<keyword evidence="2" id="KW-1185">Reference proteome</keyword>